<name>A0ABP9Q4R3_9PSEU</name>
<dbReference type="InterPro" id="IPR013325">
    <property type="entry name" value="RNA_pol_sigma_r2"/>
</dbReference>
<dbReference type="SUPFAM" id="SSF88946">
    <property type="entry name" value="Sigma2 domain of RNA polymerase sigma factors"/>
    <property type="match status" value="1"/>
</dbReference>
<organism evidence="8 9">
    <name type="scientific">Pseudonocardia eucalypti</name>
    <dbReference type="NCBI Taxonomy" id="648755"/>
    <lineage>
        <taxon>Bacteria</taxon>
        <taxon>Bacillati</taxon>
        <taxon>Actinomycetota</taxon>
        <taxon>Actinomycetes</taxon>
        <taxon>Pseudonocardiales</taxon>
        <taxon>Pseudonocardiaceae</taxon>
        <taxon>Pseudonocardia</taxon>
    </lineage>
</organism>
<comment type="similarity">
    <text evidence="1">Belongs to the sigma-70 factor family. ECF subfamily.</text>
</comment>
<keyword evidence="4" id="KW-0238">DNA-binding</keyword>
<evidence type="ECO:0000256" key="3">
    <source>
        <dbReference type="ARBA" id="ARBA00023082"/>
    </source>
</evidence>
<sequence length="200" mass="21834">MDSLGGGTALMEPTVEDRIRDALRDDLDRGFALLFEAHQRQLFSTALRLSGRWADAEDLSADAFLRAYRALRGYPPERIAALRPRAWLVTILLNAWRNRQRDAARRPTAPLEAAAEPVDPTADVVGKVTGRETGDELAGLLAQLPQPQRVAVVLRHVGDLSIAEIAEVLGCAEGTAKSHISRGLARLRTLRGELTEGGVR</sequence>
<dbReference type="InterPro" id="IPR007627">
    <property type="entry name" value="RNA_pol_sigma70_r2"/>
</dbReference>
<dbReference type="NCBIfam" id="TIGR02937">
    <property type="entry name" value="sigma70-ECF"/>
    <property type="match status" value="1"/>
</dbReference>
<evidence type="ECO:0000313" key="8">
    <source>
        <dbReference type="EMBL" id="GAA5154738.1"/>
    </source>
</evidence>
<dbReference type="SUPFAM" id="SSF88659">
    <property type="entry name" value="Sigma3 and sigma4 domains of RNA polymerase sigma factors"/>
    <property type="match status" value="1"/>
</dbReference>
<gene>
    <name evidence="8" type="primary">sigM_2</name>
    <name evidence="8" type="ORF">GCM10023321_27080</name>
</gene>
<protein>
    <submittedName>
        <fullName evidence="8">RNA polymerase sigma factor SigM</fullName>
    </submittedName>
</protein>
<evidence type="ECO:0000256" key="1">
    <source>
        <dbReference type="ARBA" id="ARBA00010641"/>
    </source>
</evidence>
<comment type="caution">
    <text evidence="8">The sequence shown here is derived from an EMBL/GenBank/DDBJ whole genome shotgun (WGS) entry which is preliminary data.</text>
</comment>
<dbReference type="Pfam" id="PF04542">
    <property type="entry name" value="Sigma70_r2"/>
    <property type="match status" value="1"/>
</dbReference>
<evidence type="ECO:0000259" key="6">
    <source>
        <dbReference type="Pfam" id="PF04542"/>
    </source>
</evidence>
<evidence type="ECO:0000256" key="4">
    <source>
        <dbReference type="ARBA" id="ARBA00023125"/>
    </source>
</evidence>
<feature type="domain" description="RNA polymerase sigma factor 70 region 4 type 2" evidence="7">
    <location>
        <begin position="136"/>
        <end position="187"/>
    </location>
</feature>
<dbReference type="InterPro" id="IPR013324">
    <property type="entry name" value="RNA_pol_sigma_r3/r4-like"/>
</dbReference>
<keyword evidence="3" id="KW-0731">Sigma factor</keyword>
<dbReference type="EMBL" id="BAABJP010000008">
    <property type="protein sequence ID" value="GAA5154738.1"/>
    <property type="molecule type" value="Genomic_DNA"/>
</dbReference>
<evidence type="ECO:0000259" key="7">
    <source>
        <dbReference type="Pfam" id="PF08281"/>
    </source>
</evidence>
<dbReference type="InterPro" id="IPR036388">
    <property type="entry name" value="WH-like_DNA-bd_sf"/>
</dbReference>
<dbReference type="CDD" id="cd06171">
    <property type="entry name" value="Sigma70_r4"/>
    <property type="match status" value="1"/>
</dbReference>
<dbReference type="Gene3D" id="1.10.1740.10">
    <property type="match status" value="1"/>
</dbReference>
<dbReference type="InterPro" id="IPR039425">
    <property type="entry name" value="RNA_pol_sigma-70-like"/>
</dbReference>
<evidence type="ECO:0000256" key="5">
    <source>
        <dbReference type="ARBA" id="ARBA00023163"/>
    </source>
</evidence>
<evidence type="ECO:0000256" key="2">
    <source>
        <dbReference type="ARBA" id="ARBA00023015"/>
    </source>
</evidence>
<proteinExistence type="inferred from homology"/>
<dbReference type="InterPro" id="IPR014284">
    <property type="entry name" value="RNA_pol_sigma-70_dom"/>
</dbReference>
<feature type="domain" description="RNA polymerase sigma-70 region 2" evidence="6">
    <location>
        <begin position="34"/>
        <end position="106"/>
    </location>
</feature>
<accession>A0ABP9Q4R3</accession>
<dbReference type="PANTHER" id="PTHR43133">
    <property type="entry name" value="RNA POLYMERASE ECF-TYPE SIGMA FACTO"/>
    <property type="match status" value="1"/>
</dbReference>
<evidence type="ECO:0000313" key="9">
    <source>
        <dbReference type="Proteomes" id="UP001428817"/>
    </source>
</evidence>
<dbReference type="Gene3D" id="1.10.10.10">
    <property type="entry name" value="Winged helix-like DNA-binding domain superfamily/Winged helix DNA-binding domain"/>
    <property type="match status" value="1"/>
</dbReference>
<dbReference type="InterPro" id="IPR013249">
    <property type="entry name" value="RNA_pol_sigma70_r4_t2"/>
</dbReference>
<dbReference type="PANTHER" id="PTHR43133:SF8">
    <property type="entry name" value="RNA POLYMERASE SIGMA FACTOR HI_1459-RELATED"/>
    <property type="match status" value="1"/>
</dbReference>
<dbReference type="Proteomes" id="UP001428817">
    <property type="component" value="Unassembled WGS sequence"/>
</dbReference>
<keyword evidence="9" id="KW-1185">Reference proteome</keyword>
<reference evidence="9" key="1">
    <citation type="journal article" date="2019" name="Int. J. Syst. Evol. Microbiol.">
        <title>The Global Catalogue of Microorganisms (GCM) 10K type strain sequencing project: providing services to taxonomists for standard genome sequencing and annotation.</title>
        <authorList>
            <consortium name="The Broad Institute Genomics Platform"/>
            <consortium name="The Broad Institute Genome Sequencing Center for Infectious Disease"/>
            <person name="Wu L."/>
            <person name="Ma J."/>
        </authorList>
    </citation>
    <scope>NUCLEOTIDE SEQUENCE [LARGE SCALE GENOMIC DNA]</scope>
    <source>
        <strain evidence="9">JCM 18303</strain>
    </source>
</reference>
<dbReference type="Pfam" id="PF08281">
    <property type="entry name" value="Sigma70_r4_2"/>
    <property type="match status" value="1"/>
</dbReference>
<keyword evidence="5" id="KW-0804">Transcription</keyword>
<keyword evidence="2" id="KW-0805">Transcription regulation</keyword>